<sequence length="214" mass="23850">MAFVVGASVGGRVKRTRDVCIGVSTNSSRTEKIDSAASLRKELLNACERTRLNGTAETEETKSSIAKMAAELDEAWSVEGVNPATDGVGMIDGSWYLEYTSSISTSSGKVGPFVGQVKQKIDLENRRFENICLLGPLKFDLGATWKVLDDNNFNVLFLTKEISLFGISVQKSPFPDGSGGFWRMGYTDEDLRVLWTKRFQKDKNEMLFVLRRER</sequence>
<dbReference type="InterPro" id="IPR039633">
    <property type="entry name" value="PAP"/>
</dbReference>
<dbReference type="GO" id="GO:0009536">
    <property type="term" value="C:plastid"/>
    <property type="evidence" value="ECO:0007669"/>
    <property type="project" value="UniProtKB-SubCell"/>
</dbReference>
<evidence type="ECO:0000256" key="2">
    <source>
        <dbReference type="ARBA" id="ARBA00022640"/>
    </source>
</evidence>
<evidence type="ECO:0000259" key="3">
    <source>
        <dbReference type="Pfam" id="PF04755"/>
    </source>
</evidence>
<accession>A0A7S0G154</accession>
<organism evidence="4">
    <name type="scientific">Rhodosorus marinus</name>
    <dbReference type="NCBI Taxonomy" id="101924"/>
    <lineage>
        <taxon>Eukaryota</taxon>
        <taxon>Rhodophyta</taxon>
        <taxon>Stylonematophyceae</taxon>
        <taxon>Stylonematales</taxon>
        <taxon>Stylonemataceae</taxon>
        <taxon>Rhodosorus</taxon>
    </lineage>
</organism>
<reference evidence="4" key="1">
    <citation type="submission" date="2021-01" db="EMBL/GenBank/DDBJ databases">
        <authorList>
            <person name="Corre E."/>
            <person name="Pelletier E."/>
            <person name="Niang G."/>
            <person name="Scheremetjew M."/>
            <person name="Finn R."/>
            <person name="Kale V."/>
            <person name="Holt S."/>
            <person name="Cochrane G."/>
            <person name="Meng A."/>
            <person name="Brown T."/>
            <person name="Cohen L."/>
        </authorList>
    </citation>
    <scope>NUCLEOTIDE SEQUENCE</scope>
    <source>
        <strain evidence="4">UTEX LB 2760</strain>
    </source>
</reference>
<name>A0A7S0G154_9RHOD</name>
<gene>
    <name evidence="4" type="ORF">RMAR0315_LOCUS1554</name>
</gene>
<proteinExistence type="predicted"/>
<keyword evidence="2" id="KW-0934">Plastid</keyword>
<dbReference type="Pfam" id="PF04755">
    <property type="entry name" value="PAP_fibrillin"/>
    <property type="match status" value="1"/>
</dbReference>
<feature type="domain" description="Plastid lipid-associated protein/fibrillin conserved" evidence="3">
    <location>
        <begin position="39"/>
        <end position="141"/>
    </location>
</feature>
<evidence type="ECO:0000256" key="1">
    <source>
        <dbReference type="ARBA" id="ARBA00004474"/>
    </source>
</evidence>
<dbReference type="PANTHER" id="PTHR31906">
    <property type="entry name" value="PLASTID-LIPID-ASSOCIATED PROTEIN 4, CHLOROPLASTIC-RELATED"/>
    <property type="match status" value="1"/>
</dbReference>
<dbReference type="InterPro" id="IPR006843">
    <property type="entry name" value="PAP/fibrillin_dom"/>
</dbReference>
<dbReference type="AlphaFoldDB" id="A0A7S0G154"/>
<comment type="subcellular location">
    <subcellularLocation>
        <location evidence="1">Plastid</location>
    </subcellularLocation>
</comment>
<evidence type="ECO:0000313" key="4">
    <source>
        <dbReference type="EMBL" id="CAD8391579.1"/>
    </source>
</evidence>
<dbReference type="EMBL" id="HBEK01002740">
    <property type="protein sequence ID" value="CAD8391579.1"/>
    <property type="molecule type" value="Transcribed_RNA"/>
</dbReference>
<protein>
    <recommendedName>
        <fullName evidence="3">Plastid lipid-associated protein/fibrillin conserved domain-containing protein</fullName>
    </recommendedName>
</protein>